<comment type="similarity">
    <text evidence="3">Belongs to the mab-21 family.</text>
</comment>
<evidence type="ECO:0000256" key="1">
    <source>
        <dbReference type="ARBA" id="ARBA00001936"/>
    </source>
</evidence>
<feature type="domain" description="Mab-21-like nucleotidyltransferase" evidence="14">
    <location>
        <begin position="183"/>
        <end position="392"/>
    </location>
</feature>
<keyword evidence="5" id="KW-0548">Nucleotidyltransferase</keyword>
<dbReference type="InterPro" id="IPR024810">
    <property type="entry name" value="MAB21L/cGLR"/>
</dbReference>
<organism evidence="16 17">
    <name type="scientific">Loxostege sticticalis</name>
    <name type="common">Beet webworm moth</name>
    <dbReference type="NCBI Taxonomy" id="481309"/>
    <lineage>
        <taxon>Eukaryota</taxon>
        <taxon>Metazoa</taxon>
        <taxon>Ecdysozoa</taxon>
        <taxon>Arthropoda</taxon>
        <taxon>Hexapoda</taxon>
        <taxon>Insecta</taxon>
        <taxon>Pterygota</taxon>
        <taxon>Neoptera</taxon>
        <taxon>Endopterygota</taxon>
        <taxon>Lepidoptera</taxon>
        <taxon>Glossata</taxon>
        <taxon>Ditrysia</taxon>
        <taxon>Pyraloidea</taxon>
        <taxon>Crambidae</taxon>
        <taxon>Pyraustinae</taxon>
        <taxon>Loxostege</taxon>
    </lineage>
</organism>
<protein>
    <recommendedName>
        <fullName evidence="18">Cyclic GMP-AMP synthase</fullName>
    </recommendedName>
</protein>
<dbReference type="InterPro" id="IPR046906">
    <property type="entry name" value="Mab-21_HhH/H2TH-like"/>
</dbReference>
<name>A0ABR3I896_LOXSC</name>
<keyword evidence="7" id="KW-0547">Nucleotide-binding</keyword>
<keyword evidence="13" id="KW-0472">Membrane</keyword>
<feature type="domain" description="Mab-21-like HhH/H2TH-like" evidence="15">
    <location>
        <begin position="396"/>
        <end position="487"/>
    </location>
</feature>
<sequence length="523" mass="60571">MNGDRQRRQQQENNNVGAWVAGAAGVAGIAALIGGGLYYLTRGRAEPQQVNQPSSSSDSDSDTARNHNSVTRSRGPAIREGNSNGTLSYLTGLMDRVNMGNDDSGYIHEARGLRRNPPSNPDITNLNSLLSDIYVRYIALRNEDFELHYGIFDRVFHHLHRTMKQIDPYYERYSSTVSFAGSHYDRLRIKKPDEFDMDIVIGLPLNISDDPFNPSESDIRFEPQDAGFVELKMGVQYQKLPMRDGNSWQINKTAYKWRDDDDYLTRSKFIDWFKSVVVRALNKFETNARGEPVFQVDGLTYSINRTESGPAITLIIENRSTNFRMDVDLVPALRFPEARWPISTQYRQIPAGCNRDYWLIVPKPNKEASSEVGRRRSWRLALHYQERDLMHNTYNLRQTIRLLKKLRDAQKMDKIASYYIKTLFLWEVVNRNDPQFWRLSPAALFKIMVDKFHTALVRGRIDYFWNEDNNLLAGVSRTVLNLYVAKLRNLLDVLAEPNNYKSVAKFLLTPEEFKDYNNKFLHI</sequence>
<feature type="region of interest" description="Disordered" evidence="12">
    <location>
        <begin position="48"/>
        <end position="84"/>
    </location>
</feature>
<evidence type="ECO:0000313" key="16">
    <source>
        <dbReference type="EMBL" id="KAL0892475.1"/>
    </source>
</evidence>
<keyword evidence="17" id="KW-1185">Reference proteome</keyword>
<dbReference type="SMART" id="SM01265">
    <property type="entry name" value="Mab-21"/>
    <property type="match status" value="1"/>
</dbReference>
<gene>
    <name evidence="16" type="ORF">ABMA27_015584</name>
</gene>
<evidence type="ECO:0000256" key="12">
    <source>
        <dbReference type="SAM" id="MobiDB-lite"/>
    </source>
</evidence>
<dbReference type="Gene3D" id="3.30.460.90">
    <property type="match status" value="1"/>
</dbReference>
<evidence type="ECO:0000256" key="10">
    <source>
        <dbReference type="ARBA" id="ARBA00023134"/>
    </source>
</evidence>
<keyword evidence="11" id="KW-0464">Manganese</keyword>
<evidence type="ECO:0000256" key="7">
    <source>
        <dbReference type="ARBA" id="ARBA00022741"/>
    </source>
</evidence>
<feature type="transmembrane region" description="Helical" evidence="13">
    <location>
        <begin position="16"/>
        <end position="40"/>
    </location>
</feature>
<evidence type="ECO:0000256" key="4">
    <source>
        <dbReference type="ARBA" id="ARBA00022679"/>
    </source>
</evidence>
<dbReference type="Proteomes" id="UP001549920">
    <property type="component" value="Unassembled WGS sequence"/>
</dbReference>
<dbReference type="Pfam" id="PF03281">
    <property type="entry name" value="Mab-21"/>
    <property type="match status" value="1"/>
</dbReference>
<proteinExistence type="inferred from homology"/>
<evidence type="ECO:0000259" key="15">
    <source>
        <dbReference type="Pfam" id="PF20266"/>
    </source>
</evidence>
<dbReference type="Pfam" id="PF20266">
    <property type="entry name" value="Mab-21_C"/>
    <property type="match status" value="1"/>
</dbReference>
<dbReference type="PANTHER" id="PTHR10656:SF42">
    <property type="entry name" value="CYCLIC GMP-AMP SYNTHASE-LIKE PROTEIN-RELATED"/>
    <property type="match status" value="1"/>
</dbReference>
<dbReference type="EMBL" id="JBEUOH010000007">
    <property type="protein sequence ID" value="KAL0892475.1"/>
    <property type="molecule type" value="Genomic_DNA"/>
</dbReference>
<accession>A0ABR3I896</accession>
<evidence type="ECO:0000256" key="2">
    <source>
        <dbReference type="ARBA" id="ARBA00001946"/>
    </source>
</evidence>
<keyword evidence="4" id="KW-0808">Transferase</keyword>
<keyword evidence="13" id="KW-1133">Transmembrane helix</keyword>
<dbReference type="InterPro" id="IPR046903">
    <property type="entry name" value="Mab-21-like_nuc_Trfase"/>
</dbReference>
<evidence type="ECO:0000256" key="11">
    <source>
        <dbReference type="ARBA" id="ARBA00023211"/>
    </source>
</evidence>
<evidence type="ECO:0000256" key="13">
    <source>
        <dbReference type="SAM" id="Phobius"/>
    </source>
</evidence>
<comment type="cofactor">
    <cofactor evidence="1">
        <name>Mn(2+)</name>
        <dbReference type="ChEBI" id="CHEBI:29035"/>
    </cofactor>
</comment>
<evidence type="ECO:0000259" key="14">
    <source>
        <dbReference type="Pfam" id="PF03281"/>
    </source>
</evidence>
<keyword evidence="8" id="KW-0067">ATP-binding</keyword>
<evidence type="ECO:0000256" key="6">
    <source>
        <dbReference type="ARBA" id="ARBA00022723"/>
    </source>
</evidence>
<keyword evidence="6" id="KW-0479">Metal-binding</keyword>
<dbReference type="PANTHER" id="PTHR10656">
    <property type="entry name" value="CELL FATE DETERMINING PROTEIN MAB21-RELATED"/>
    <property type="match status" value="1"/>
</dbReference>
<keyword evidence="9" id="KW-0460">Magnesium</keyword>
<dbReference type="Gene3D" id="1.10.1410.40">
    <property type="match status" value="1"/>
</dbReference>
<evidence type="ECO:0000256" key="3">
    <source>
        <dbReference type="ARBA" id="ARBA00008307"/>
    </source>
</evidence>
<evidence type="ECO:0000256" key="5">
    <source>
        <dbReference type="ARBA" id="ARBA00022695"/>
    </source>
</evidence>
<evidence type="ECO:0000313" key="17">
    <source>
        <dbReference type="Proteomes" id="UP001549920"/>
    </source>
</evidence>
<comment type="cofactor">
    <cofactor evidence="2">
        <name>Mg(2+)</name>
        <dbReference type="ChEBI" id="CHEBI:18420"/>
    </cofactor>
</comment>
<evidence type="ECO:0000256" key="8">
    <source>
        <dbReference type="ARBA" id="ARBA00022840"/>
    </source>
</evidence>
<keyword evidence="10" id="KW-0342">GTP-binding</keyword>
<evidence type="ECO:0008006" key="18">
    <source>
        <dbReference type="Google" id="ProtNLM"/>
    </source>
</evidence>
<keyword evidence="13" id="KW-0812">Transmembrane</keyword>
<comment type="caution">
    <text evidence="16">The sequence shown here is derived from an EMBL/GenBank/DDBJ whole genome shotgun (WGS) entry which is preliminary data.</text>
</comment>
<reference evidence="16 17" key="1">
    <citation type="submission" date="2024-06" db="EMBL/GenBank/DDBJ databases">
        <title>A chromosome-level genome assembly of beet webworm, Loxostege sticticalis.</title>
        <authorList>
            <person name="Zhang Y."/>
        </authorList>
    </citation>
    <scope>NUCLEOTIDE SEQUENCE [LARGE SCALE GENOMIC DNA]</scope>
    <source>
        <strain evidence="16">AQ026</strain>
        <tissue evidence="16">Whole body</tissue>
    </source>
</reference>
<evidence type="ECO:0000256" key="9">
    <source>
        <dbReference type="ARBA" id="ARBA00022842"/>
    </source>
</evidence>